<reference evidence="3 4" key="1">
    <citation type="submission" date="2021-01" db="EMBL/GenBank/DDBJ databases">
        <title>Whole genome shotgun sequence of Planotetraspora mira NBRC 15435.</title>
        <authorList>
            <person name="Komaki H."/>
            <person name="Tamura T."/>
        </authorList>
    </citation>
    <scope>NUCLEOTIDE SEQUENCE [LARGE SCALE GENOMIC DNA]</scope>
    <source>
        <strain evidence="3 4">NBRC 15435</strain>
    </source>
</reference>
<dbReference type="GO" id="GO:0003677">
    <property type="term" value="F:DNA binding"/>
    <property type="evidence" value="ECO:0007669"/>
    <property type="project" value="UniProtKB-KW"/>
</dbReference>
<sequence length="256" mass="28667">MLTIGQLAAYAGVTVRAVRHYHQIGLLPEPERDASGYRRYGATAVVSLIKIRTLANAGVPLSQIGQMLEADASTFAEVVQRIDSHLRDEIERLETSRKQIAQLAAGDSLALPPEVIFYLDRLREIGASERMVEGERDGWILVAARWPDQIREVIPGKLAQLEDPQMVRLYRLLSELLESDSYDDPRVEEAVDIMVGLSEQAYASGEMGRGEVVRDDLAFDLLDALTIESDPRAGRFLELVRARGWTRWTRLAEPPD</sequence>
<dbReference type="PANTHER" id="PTHR30204:SF93">
    <property type="entry name" value="HTH MERR-TYPE DOMAIN-CONTAINING PROTEIN"/>
    <property type="match status" value="1"/>
</dbReference>
<dbReference type="PROSITE" id="PS50937">
    <property type="entry name" value="HTH_MERR_2"/>
    <property type="match status" value="1"/>
</dbReference>
<dbReference type="SUPFAM" id="SSF46955">
    <property type="entry name" value="Putative DNA-binding domain"/>
    <property type="match status" value="1"/>
</dbReference>
<feature type="domain" description="HTH merR-type" evidence="2">
    <location>
        <begin position="1"/>
        <end position="70"/>
    </location>
</feature>
<dbReference type="EMBL" id="BOOO01000063">
    <property type="protein sequence ID" value="GII34880.1"/>
    <property type="molecule type" value="Genomic_DNA"/>
</dbReference>
<dbReference type="Proteomes" id="UP000650628">
    <property type="component" value="Unassembled WGS sequence"/>
</dbReference>
<evidence type="ECO:0000259" key="2">
    <source>
        <dbReference type="PROSITE" id="PS50937"/>
    </source>
</evidence>
<evidence type="ECO:0000256" key="1">
    <source>
        <dbReference type="ARBA" id="ARBA00023125"/>
    </source>
</evidence>
<evidence type="ECO:0000313" key="3">
    <source>
        <dbReference type="EMBL" id="GII34880.1"/>
    </source>
</evidence>
<dbReference type="Pfam" id="PF00376">
    <property type="entry name" value="MerR"/>
    <property type="match status" value="1"/>
</dbReference>
<keyword evidence="4" id="KW-1185">Reference proteome</keyword>
<keyword evidence="1" id="KW-0238">DNA-binding</keyword>
<dbReference type="RefSeq" id="WP_203958651.1">
    <property type="nucleotide sequence ID" value="NZ_BOOO01000063.1"/>
</dbReference>
<dbReference type="InterPro" id="IPR047057">
    <property type="entry name" value="MerR_fam"/>
</dbReference>
<protein>
    <submittedName>
        <fullName evidence="3">MerR family transcriptional regulator</fullName>
    </submittedName>
</protein>
<dbReference type="CDD" id="cd00592">
    <property type="entry name" value="HTH_MerR-like"/>
    <property type="match status" value="1"/>
</dbReference>
<dbReference type="PANTHER" id="PTHR30204">
    <property type="entry name" value="REDOX-CYCLING DRUG-SENSING TRANSCRIPTIONAL ACTIVATOR SOXR"/>
    <property type="match status" value="1"/>
</dbReference>
<organism evidence="3 4">
    <name type="scientific">Planotetraspora mira</name>
    <dbReference type="NCBI Taxonomy" id="58121"/>
    <lineage>
        <taxon>Bacteria</taxon>
        <taxon>Bacillati</taxon>
        <taxon>Actinomycetota</taxon>
        <taxon>Actinomycetes</taxon>
        <taxon>Streptosporangiales</taxon>
        <taxon>Streptosporangiaceae</taxon>
        <taxon>Planotetraspora</taxon>
    </lineage>
</organism>
<dbReference type="Gene3D" id="1.10.1660.10">
    <property type="match status" value="1"/>
</dbReference>
<dbReference type="GO" id="GO:0003700">
    <property type="term" value="F:DNA-binding transcription factor activity"/>
    <property type="evidence" value="ECO:0007669"/>
    <property type="project" value="InterPro"/>
</dbReference>
<proteinExistence type="predicted"/>
<gene>
    <name evidence="3" type="ORF">Pmi06nite_83220</name>
</gene>
<accession>A0A8J3XBC2</accession>
<dbReference type="InterPro" id="IPR009061">
    <property type="entry name" value="DNA-bd_dom_put_sf"/>
</dbReference>
<dbReference type="PRINTS" id="PR00040">
    <property type="entry name" value="HTHMERR"/>
</dbReference>
<name>A0A8J3XBC2_9ACTN</name>
<evidence type="ECO:0000313" key="4">
    <source>
        <dbReference type="Proteomes" id="UP000650628"/>
    </source>
</evidence>
<dbReference type="SMART" id="SM00422">
    <property type="entry name" value="HTH_MERR"/>
    <property type="match status" value="1"/>
</dbReference>
<dbReference type="InterPro" id="IPR000551">
    <property type="entry name" value="MerR-type_HTH_dom"/>
</dbReference>
<comment type="caution">
    <text evidence="3">The sequence shown here is derived from an EMBL/GenBank/DDBJ whole genome shotgun (WGS) entry which is preliminary data.</text>
</comment>
<dbReference type="AlphaFoldDB" id="A0A8J3XBC2"/>